<evidence type="ECO:0000256" key="3">
    <source>
        <dbReference type="ARBA" id="ARBA00038157"/>
    </source>
</evidence>
<accession>A0A1L7XCD7</accession>
<keyword evidence="5" id="KW-0407">Ion channel</keyword>
<dbReference type="GO" id="GO:0034220">
    <property type="term" value="P:monoatomic ion transmembrane transport"/>
    <property type="evidence" value="ECO:0007669"/>
    <property type="project" value="UniProtKB-KW"/>
</dbReference>
<keyword evidence="2" id="KW-0560">Oxidoreductase</keyword>
<dbReference type="STRING" id="576137.A0A1L7XCD7"/>
<dbReference type="PANTHER" id="PTHR43364">
    <property type="entry name" value="NADH-SPECIFIC METHYLGLYOXAL REDUCTASE-RELATED"/>
    <property type="match status" value="1"/>
</dbReference>
<feature type="domain" description="NADP-dependent oxidoreductase" evidence="4">
    <location>
        <begin position="23"/>
        <end position="326"/>
    </location>
</feature>
<dbReference type="Pfam" id="PF00248">
    <property type="entry name" value="Aldo_ket_red"/>
    <property type="match status" value="1"/>
</dbReference>
<dbReference type="EMBL" id="FJOG01000021">
    <property type="protein sequence ID" value="CZR62710.1"/>
    <property type="molecule type" value="Genomic_DNA"/>
</dbReference>
<dbReference type="AlphaFoldDB" id="A0A1L7XCD7"/>
<dbReference type="InterPro" id="IPR050523">
    <property type="entry name" value="AKR_Detox_Biosynth"/>
</dbReference>
<protein>
    <submittedName>
        <fullName evidence="5">Probable voltage-gated shaker-like K+ channel, subunit beta/KCNAB</fullName>
    </submittedName>
</protein>
<reference evidence="5 6" key="1">
    <citation type="submission" date="2016-03" db="EMBL/GenBank/DDBJ databases">
        <authorList>
            <person name="Ploux O."/>
        </authorList>
    </citation>
    <scope>NUCLEOTIDE SEQUENCE [LARGE SCALE GENOMIC DNA]</scope>
    <source>
        <strain evidence="5 6">UAMH 11012</strain>
    </source>
</reference>
<gene>
    <name evidence="5" type="ORF">PAC_12607</name>
</gene>
<sequence length="394" mass="43697">MAARSLLHKHRQLAPTAAVYVSPLCLGAMGFGDAWVARMGTCPKPQTFAILDHFIAQGGNFIDTANAYQNEESETWLGEWMSLRGNRDEIVLATKYTGAFQAYKREKIQSNFGGNGSKSLKLSLEASLRKLQTSYVDIFYVHWFDFSTSIPELMLALNDLITSGKALYLGISDSPSWVVAKANQYARDHGLRQFSVYQGLWNAGIRDFEREIVPMCRDEGMGILAYGTLGQGKFQTEETFAEREKENPGRKIKPVSEHDKAVSKVLEGIAKEKGTSITSVAMAYIMHKAPYVFPLIGGRKIEHLSANIEALGLSLSEEDMKAIDGAYHFEHGFPTEFLSGNHFAEGEPSRMAQGPGDVWLTKMLGDIQFVELTKAIVPKAEKGEGIDISKHMQK</sequence>
<keyword evidence="6" id="KW-1185">Reference proteome</keyword>
<dbReference type="PANTHER" id="PTHR43364:SF7">
    <property type="entry name" value="NADP-DEPENDENT OXIDOREDUCTASE DOMAIN-CONTAINING PROTEIN-RELATED"/>
    <property type="match status" value="1"/>
</dbReference>
<dbReference type="InterPro" id="IPR023210">
    <property type="entry name" value="NADP_OxRdtase_dom"/>
</dbReference>
<dbReference type="GO" id="GO:0016491">
    <property type="term" value="F:oxidoreductase activity"/>
    <property type="evidence" value="ECO:0007669"/>
    <property type="project" value="UniProtKB-KW"/>
</dbReference>
<evidence type="ECO:0000259" key="4">
    <source>
        <dbReference type="Pfam" id="PF00248"/>
    </source>
</evidence>
<organism evidence="5 6">
    <name type="scientific">Phialocephala subalpina</name>
    <dbReference type="NCBI Taxonomy" id="576137"/>
    <lineage>
        <taxon>Eukaryota</taxon>
        <taxon>Fungi</taxon>
        <taxon>Dikarya</taxon>
        <taxon>Ascomycota</taxon>
        <taxon>Pezizomycotina</taxon>
        <taxon>Leotiomycetes</taxon>
        <taxon>Helotiales</taxon>
        <taxon>Mollisiaceae</taxon>
        <taxon>Phialocephala</taxon>
        <taxon>Phialocephala fortinii species complex</taxon>
    </lineage>
</organism>
<keyword evidence="5" id="KW-0406">Ion transport</keyword>
<dbReference type="InterPro" id="IPR036812">
    <property type="entry name" value="NAD(P)_OxRdtase_dom_sf"/>
</dbReference>
<evidence type="ECO:0000256" key="1">
    <source>
        <dbReference type="ARBA" id="ARBA00022857"/>
    </source>
</evidence>
<name>A0A1L7XCD7_9HELO</name>
<dbReference type="SUPFAM" id="SSF51430">
    <property type="entry name" value="NAD(P)-linked oxidoreductase"/>
    <property type="match status" value="1"/>
</dbReference>
<dbReference type="Proteomes" id="UP000184330">
    <property type="component" value="Unassembled WGS sequence"/>
</dbReference>
<comment type="similarity">
    <text evidence="3">Belongs to the aldo/keto reductase family. Aldo/keto reductase 2 subfamily.</text>
</comment>
<evidence type="ECO:0000256" key="2">
    <source>
        <dbReference type="ARBA" id="ARBA00023002"/>
    </source>
</evidence>
<evidence type="ECO:0000313" key="5">
    <source>
        <dbReference type="EMBL" id="CZR62710.1"/>
    </source>
</evidence>
<evidence type="ECO:0000313" key="6">
    <source>
        <dbReference type="Proteomes" id="UP000184330"/>
    </source>
</evidence>
<proteinExistence type="inferred from homology"/>
<keyword evidence="1" id="KW-0521">NADP</keyword>
<keyword evidence="5" id="KW-0813">Transport</keyword>
<dbReference type="OrthoDB" id="48988at2759"/>
<dbReference type="Gene3D" id="3.20.20.100">
    <property type="entry name" value="NADP-dependent oxidoreductase domain"/>
    <property type="match status" value="1"/>
</dbReference>